<comment type="caution">
    <text evidence="2">The sequence shown here is derived from an EMBL/GenBank/DDBJ whole genome shotgun (WGS) entry which is preliminary data.</text>
</comment>
<dbReference type="Proteomes" id="UP000711614">
    <property type="component" value="Unassembled WGS sequence"/>
</dbReference>
<protein>
    <submittedName>
        <fullName evidence="2">Uncharacterized protein</fullName>
    </submittedName>
</protein>
<organism evidence="2 3">
    <name type="scientific">Arthrobacter stackebrandtii</name>
    <dbReference type="NCBI Taxonomy" id="272161"/>
    <lineage>
        <taxon>Bacteria</taxon>
        <taxon>Bacillati</taxon>
        <taxon>Actinomycetota</taxon>
        <taxon>Actinomycetes</taxon>
        <taxon>Micrococcales</taxon>
        <taxon>Micrococcaceae</taxon>
        <taxon>Arthrobacter</taxon>
    </lineage>
</organism>
<evidence type="ECO:0000313" key="3">
    <source>
        <dbReference type="Proteomes" id="UP000711614"/>
    </source>
</evidence>
<proteinExistence type="predicted"/>
<keyword evidence="3" id="KW-1185">Reference proteome</keyword>
<name>A0ABS4YYU7_9MICC</name>
<evidence type="ECO:0000256" key="1">
    <source>
        <dbReference type="SAM" id="MobiDB-lite"/>
    </source>
</evidence>
<reference evidence="2 3" key="1">
    <citation type="submission" date="2021-03" db="EMBL/GenBank/DDBJ databases">
        <title>Sequencing the genomes of 1000 actinobacteria strains.</title>
        <authorList>
            <person name="Klenk H.-P."/>
        </authorList>
    </citation>
    <scope>NUCLEOTIDE SEQUENCE [LARGE SCALE GENOMIC DNA]</scope>
    <source>
        <strain evidence="2 3">DSM 16005</strain>
    </source>
</reference>
<gene>
    <name evidence="2" type="ORF">JOF48_002762</name>
</gene>
<accession>A0ABS4YYU7</accession>
<feature type="compositionally biased region" description="Basic residues" evidence="1">
    <location>
        <begin position="97"/>
        <end position="107"/>
    </location>
</feature>
<dbReference type="EMBL" id="JAGIOI010000001">
    <property type="protein sequence ID" value="MBP2413963.1"/>
    <property type="molecule type" value="Genomic_DNA"/>
</dbReference>
<feature type="region of interest" description="Disordered" evidence="1">
    <location>
        <begin position="79"/>
        <end position="107"/>
    </location>
</feature>
<evidence type="ECO:0000313" key="2">
    <source>
        <dbReference type="EMBL" id="MBP2413963.1"/>
    </source>
</evidence>
<sequence length="107" mass="11930">MNEPQNFRALVESASARHETFGRQLAFLTQKEDITRATTTVNAIRQGTYKSVPTDESIQWTAWLAGISDEVAFRAAGQPIPGPPLAEELPPVVGNVPRKRERPRWTC</sequence>